<dbReference type="STRING" id="45073.Lqui_2388"/>
<accession>A0A0W0XSM7</accession>
<dbReference type="AlphaFoldDB" id="A0A0W0XSM7"/>
<dbReference type="PANTHER" id="PTHR36510:SF3">
    <property type="entry name" value="CONSERVED PROTEIN"/>
    <property type="match status" value="1"/>
</dbReference>
<dbReference type="InterPro" id="IPR006336">
    <property type="entry name" value="GCS2"/>
</dbReference>
<dbReference type="RefSeq" id="WP_058508474.1">
    <property type="nucleotide sequence ID" value="NZ_CAAAIK010000025.1"/>
</dbReference>
<dbReference type="Pfam" id="PF04107">
    <property type="entry name" value="GCS2"/>
    <property type="match status" value="1"/>
</dbReference>
<comment type="caution">
    <text evidence="1">The sequence shown here is derived from an EMBL/GenBank/DDBJ whole genome shotgun (WGS) entry which is preliminary data.</text>
</comment>
<name>A0A0W0XSM7_9GAMM</name>
<dbReference type="InterPro" id="IPR014746">
    <property type="entry name" value="Gln_synth/guanido_kin_cat_dom"/>
</dbReference>
<keyword evidence="1" id="KW-0436">Ligase</keyword>
<dbReference type="OrthoDB" id="240589at2"/>
<dbReference type="Gene3D" id="3.30.590.20">
    <property type="match status" value="1"/>
</dbReference>
<sequence length="469" mass="54485">MKTEIAAHCNYNKYAFKNYLVSETELLNVWFKREYFKTEGLKVGAEIEFLLLDTNYHLTPQNQLFTQQLNDPNVIPEAGASQLEINTAVFPLCDSFLSDLHQSVLSTWSKCCCLARKNNAHLALIGSMPQAEEYHSAPEYITPHPSYQLMNDNVSKYRQGRPLSLKLNGAEEEFMFQPQSLSVEGLISSLQLHLEVSPEQSVIYYNIMQMLSAPLLSLCANAPFFYGKELWSESRIAIFEQLYAFPSPYQNCVFFEPHYLKNSFFSLFKANLNNYPHLLPEVAQEEPSHHLFHLRKQNSTVYRWNRPIVDFNNHNEPYLRIEHRPLSSGPSIVDMIANAAFFYGLVYFFANQNEPEASLIPFKESYANFYQAACSGLRARFMWNGIEVDALHLLNDFLPLAKIGLEDLGIVRGDIDYYLEIIHHRLLKRQNGSIWQQNFIKYYGYNFENLLGHYLENQYREIPISEWPI</sequence>
<dbReference type="PATRIC" id="fig|45073.5.peg.2522"/>
<evidence type="ECO:0000313" key="1">
    <source>
        <dbReference type="EMBL" id="KTD47462.1"/>
    </source>
</evidence>
<keyword evidence="2" id="KW-1185">Reference proteome</keyword>
<proteinExistence type="predicted"/>
<gene>
    <name evidence="1" type="primary">ybdK</name>
    <name evidence="1" type="ORF">Lqui_2388</name>
</gene>
<dbReference type="EMBL" id="LNYS01000020">
    <property type="protein sequence ID" value="KTD47462.1"/>
    <property type="molecule type" value="Genomic_DNA"/>
</dbReference>
<dbReference type="Proteomes" id="UP000054618">
    <property type="component" value="Unassembled WGS sequence"/>
</dbReference>
<reference evidence="1 2" key="1">
    <citation type="submission" date="2015-11" db="EMBL/GenBank/DDBJ databases">
        <title>Genomic analysis of 38 Legionella species identifies large and diverse effector repertoires.</title>
        <authorList>
            <person name="Burstein D."/>
            <person name="Amaro F."/>
            <person name="Zusman T."/>
            <person name="Lifshitz Z."/>
            <person name="Cohen O."/>
            <person name="Gilbert J.A."/>
            <person name="Pupko T."/>
            <person name="Shuman H.A."/>
            <person name="Segal G."/>
        </authorList>
    </citation>
    <scope>NUCLEOTIDE SEQUENCE [LARGE SCALE GENOMIC DNA]</scope>
    <source>
        <strain evidence="1 2">CDC#1442-AUS-E</strain>
    </source>
</reference>
<protein>
    <submittedName>
        <fullName evidence="1">Carboxylate-amine ligase YbdK</fullName>
    </submittedName>
</protein>
<evidence type="ECO:0000313" key="2">
    <source>
        <dbReference type="Proteomes" id="UP000054618"/>
    </source>
</evidence>
<dbReference type="GO" id="GO:0016879">
    <property type="term" value="F:ligase activity, forming carbon-nitrogen bonds"/>
    <property type="evidence" value="ECO:0007669"/>
    <property type="project" value="UniProtKB-ARBA"/>
</dbReference>
<dbReference type="SUPFAM" id="SSF55931">
    <property type="entry name" value="Glutamine synthetase/guanido kinase"/>
    <property type="match status" value="1"/>
</dbReference>
<organism evidence="1 2">
    <name type="scientific">Legionella quinlivanii</name>
    <dbReference type="NCBI Taxonomy" id="45073"/>
    <lineage>
        <taxon>Bacteria</taxon>
        <taxon>Pseudomonadati</taxon>
        <taxon>Pseudomonadota</taxon>
        <taxon>Gammaproteobacteria</taxon>
        <taxon>Legionellales</taxon>
        <taxon>Legionellaceae</taxon>
        <taxon>Legionella</taxon>
    </lineage>
</organism>
<dbReference type="InterPro" id="IPR050141">
    <property type="entry name" value="GCL_type2/YbdK_subfam"/>
</dbReference>
<dbReference type="PANTHER" id="PTHR36510">
    <property type="entry name" value="GLUTAMATE--CYSTEINE LIGASE 2-RELATED"/>
    <property type="match status" value="1"/>
</dbReference>